<dbReference type="PANTHER" id="PTHR30582:SF24">
    <property type="entry name" value="L,D-TRANSPEPTIDASE ERFK_SRFK-RELATED"/>
    <property type="match status" value="1"/>
</dbReference>
<protein>
    <submittedName>
        <fullName evidence="11">L,D-transpeptidase family protein</fullName>
    </submittedName>
</protein>
<evidence type="ECO:0000259" key="10">
    <source>
        <dbReference type="PROSITE" id="PS52029"/>
    </source>
</evidence>
<dbReference type="GO" id="GO:0018104">
    <property type="term" value="P:peptidoglycan-protein cross-linking"/>
    <property type="evidence" value="ECO:0007669"/>
    <property type="project" value="TreeGrafter"/>
</dbReference>
<dbReference type="AlphaFoldDB" id="A0A845KY76"/>
<dbReference type="GO" id="GO:0008360">
    <property type="term" value="P:regulation of cell shape"/>
    <property type="evidence" value="ECO:0007669"/>
    <property type="project" value="UniProtKB-UniRule"/>
</dbReference>
<evidence type="ECO:0000313" key="11">
    <source>
        <dbReference type="EMBL" id="MZP28742.1"/>
    </source>
</evidence>
<keyword evidence="5" id="KW-0378">Hydrolase</keyword>
<evidence type="ECO:0000256" key="5">
    <source>
        <dbReference type="ARBA" id="ARBA00022801"/>
    </source>
</evidence>
<keyword evidence="3" id="KW-0328">Glycosyltransferase</keyword>
<reference evidence="11 12" key="1">
    <citation type="submission" date="2020-01" db="EMBL/GenBank/DDBJ databases">
        <title>Whole-genome sequence of Heliobacterium undosum DSM 13378.</title>
        <authorList>
            <person name="Kyndt J.A."/>
            <person name="Meyer T.E."/>
        </authorList>
    </citation>
    <scope>NUCLEOTIDE SEQUENCE [LARGE SCALE GENOMIC DNA]</scope>
    <source>
        <strain evidence="11 12">DSM 13378</strain>
    </source>
</reference>
<feature type="active site" description="Nucleophile" evidence="9">
    <location>
        <position position="229"/>
    </location>
</feature>
<feature type="domain" description="L,D-TPase catalytic" evidence="10">
    <location>
        <begin position="144"/>
        <end position="253"/>
    </location>
</feature>
<comment type="caution">
    <text evidence="11">The sequence shown here is derived from an EMBL/GenBank/DDBJ whole genome shotgun (WGS) entry which is preliminary data.</text>
</comment>
<dbReference type="SUPFAM" id="SSF141523">
    <property type="entry name" value="L,D-transpeptidase catalytic domain-like"/>
    <property type="match status" value="1"/>
</dbReference>
<dbReference type="GO" id="GO:0016757">
    <property type="term" value="F:glycosyltransferase activity"/>
    <property type="evidence" value="ECO:0007669"/>
    <property type="project" value="UniProtKB-KW"/>
</dbReference>
<dbReference type="OrthoDB" id="9787225at2"/>
<dbReference type="CDD" id="cd16913">
    <property type="entry name" value="YkuD_like"/>
    <property type="match status" value="1"/>
</dbReference>
<evidence type="ECO:0000256" key="3">
    <source>
        <dbReference type="ARBA" id="ARBA00022676"/>
    </source>
</evidence>
<evidence type="ECO:0000256" key="1">
    <source>
        <dbReference type="ARBA" id="ARBA00004752"/>
    </source>
</evidence>
<keyword evidence="8 9" id="KW-0961">Cell wall biogenesis/degradation</keyword>
<evidence type="ECO:0000256" key="9">
    <source>
        <dbReference type="PROSITE-ProRule" id="PRU01373"/>
    </source>
</evidence>
<dbReference type="UniPathway" id="UPA00219"/>
<dbReference type="InterPro" id="IPR036366">
    <property type="entry name" value="PGBDSf"/>
</dbReference>
<accession>A0A845KY76</accession>
<dbReference type="GO" id="GO:0005576">
    <property type="term" value="C:extracellular region"/>
    <property type="evidence" value="ECO:0007669"/>
    <property type="project" value="TreeGrafter"/>
</dbReference>
<keyword evidence="7 9" id="KW-0573">Peptidoglycan synthesis</keyword>
<evidence type="ECO:0000256" key="6">
    <source>
        <dbReference type="ARBA" id="ARBA00022960"/>
    </source>
</evidence>
<keyword evidence="12" id="KW-1185">Reference proteome</keyword>
<evidence type="ECO:0000256" key="2">
    <source>
        <dbReference type="ARBA" id="ARBA00005992"/>
    </source>
</evidence>
<keyword evidence="4" id="KW-0808">Transferase</keyword>
<dbReference type="InterPro" id="IPR005490">
    <property type="entry name" value="LD_TPept_cat_dom"/>
</dbReference>
<dbReference type="InterPro" id="IPR038063">
    <property type="entry name" value="Transpep_catalytic_dom"/>
</dbReference>
<organism evidence="11 12">
    <name type="scientific">Heliomicrobium undosum</name>
    <dbReference type="NCBI Taxonomy" id="121734"/>
    <lineage>
        <taxon>Bacteria</taxon>
        <taxon>Bacillati</taxon>
        <taxon>Bacillota</taxon>
        <taxon>Clostridia</taxon>
        <taxon>Eubacteriales</taxon>
        <taxon>Heliobacteriaceae</taxon>
        <taxon>Heliomicrobium</taxon>
    </lineage>
</organism>
<dbReference type="PROSITE" id="PS52029">
    <property type="entry name" value="LD_TPASE"/>
    <property type="match status" value="1"/>
</dbReference>
<dbReference type="Gene3D" id="1.10.101.10">
    <property type="entry name" value="PGBD-like superfamily/PGBD"/>
    <property type="match status" value="2"/>
</dbReference>
<dbReference type="RefSeq" id="WP_161254801.1">
    <property type="nucleotide sequence ID" value="NZ_WXEY01000002.1"/>
</dbReference>
<evidence type="ECO:0000256" key="8">
    <source>
        <dbReference type="ARBA" id="ARBA00023316"/>
    </source>
</evidence>
<feature type="active site" description="Proton donor/acceptor" evidence="9">
    <location>
        <position position="213"/>
    </location>
</feature>
<dbReference type="InterPro" id="IPR050979">
    <property type="entry name" value="LD-transpeptidase"/>
</dbReference>
<dbReference type="Pfam" id="PF01471">
    <property type="entry name" value="PG_binding_1"/>
    <property type="match status" value="2"/>
</dbReference>
<dbReference type="InterPro" id="IPR036365">
    <property type="entry name" value="PGBD-like_sf"/>
</dbReference>
<dbReference type="Gene3D" id="2.40.440.10">
    <property type="entry name" value="L,D-transpeptidase catalytic domain-like"/>
    <property type="match status" value="1"/>
</dbReference>
<evidence type="ECO:0000256" key="7">
    <source>
        <dbReference type="ARBA" id="ARBA00022984"/>
    </source>
</evidence>
<dbReference type="SUPFAM" id="SSF47090">
    <property type="entry name" value="PGBD-like"/>
    <property type="match status" value="2"/>
</dbReference>
<dbReference type="Proteomes" id="UP000463470">
    <property type="component" value="Unassembled WGS sequence"/>
</dbReference>
<gene>
    <name evidence="11" type="ORF">GTO91_03335</name>
</gene>
<keyword evidence="6 9" id="KW-0133">Cell shape</keyword>
<proteinExistence type="inferred from homology"/>
<comment type="pathway">
    <text evidence="1 9">Cell wall biogenesis; peptidoglycan biosynthesis.</text>
</comment>
<evidence type="ECO:0000256" key="4">
    <source>
        <dbReference type="ARBA" id="ARBA00022679"/>
    </source>
</evidence>
<dbReference type="GO" id="GO:0071972">
    <property type="term" value="F:peptidoglycan L,D-transpeptidase activity"/>
    <property type="evidence" value="ECO:0007669"/>
    <property type="project" value="TreeGrafter"/>
</dbReference>
<evidence type="ECO:0000313" key="12">
    <source>
        <dbReference type="Proteomes" id="UP000463470"/>
    </source>
</evidence>
<comment type="similarity">
    <text evidence="2">Belongs to the YkuD family.</text>
</comment>
<dbReference type="EMBL" id="WXEY01000002">
    <property type="protein sequence ID" value="MZP28742.1"/>
    <property type="molecule type" value="Genomic_DNA"/>
</dbReference>
<dbReference type="GO" id="GO:0071555">
    <property type="term" value="P:cell wall organization"/>
    <property type="evidence" value="ECO:0007669"/>
    <property type="project" value="UniProtKB-UniRule"/>
</dbReference>
<dbReference type="Pfam" id="PF03734">
    <property type="entry name" value="YkuD"/>
    <property type="match status" value="1"/>
</dbReference>
<dbReference type="InterPro" id="IPR002477">
    <property type="entry name" value="Peptidoglycan-bd-like"/>
</dbReference>
<sequence>MFFTINLRNRRWRWIAGGLSLLLLALLASAAFRLGGEPEETLSESLGSACADLDRLLYPAAPPLKGSDVAELQERLKELGYYSGPLDGVYDTKTVDAVTQMQRQKRLKADGCVSSSTWLALAPPVMTSQPVEPQKPPSAPAGAITLVVELEKNTLSVLTDGNVYKTYPVATGKRATPSPVGEWRIVDKQKHWGDGFGSRWMGFNVPWGIYGIHGTNKPWSVGKGVSGGCFRMHNRDVEELFEWVPLRTVVRVIDSQKVKLSNSAYKTGMTGQEVARIQFRLQEKGFSPGLADGRFGAEMEKAVRNFQRQHQLSETGVIDEATLRLLDFQVEKKKGLDG</sequence>
<dbReference type="PANTHER" id="PTHR30582">
    <property type="entry name" value="L,D-TRANSPEPTIDASE"/>
    <property type="match status" value="1"/>
</dbReference>
<name>A0A845KY76_9FIRM</name>